<feature type="region of interest" description="Disordered" evidence="1">
    <location>
        <begin position="547"/>
        <end position="619"/>
    </location>
</feature>
<dbReference type="Proteomes" id="UP001202328">
    <property type="component" value="Unassembled WGS sequence"/>
</dbReference>
<dbReference type="AlphaFoldDB" id="A0AAD4TIN9"/>
<reference evidence="4" key="1">
    <citation type="submission" date="2022-04" db="EMBL/GenBank/DDBJ databases">
        <title>A functionally conserved STORR gene fusion in Papaver species that diverged 16.8 million years ago.</title>
        <authorList>
            <person name="Catania T."/>
        </authorList>
    </citation>
    <scope>NUCLEOTIDE SEQUENCE</scope>
    <source>
        <strain evidence="4">S-188037</strain>
    </source>
</reference>
<feature type="region of interest" description="Disordered" evidence="1">
    <location>
        <begin position="729"/>
        <end position="772"/>
    </location>
</feature>
<protein>
    <recommendedName>
        <fullName evidence="6">Low-temperature-induced 65 kDa protein</fullName>
    </recommendedName>
</protein>
<name>A0AAD4TIN9_9MAGN</name>
<evidence type="ECO:0008006" key="6">
    <source>
        <dbReference type="Google" id="ProtNLM"/>
    </source>
</evidence>
<feature type="compositionally biased region" description="Basic and acidic residues" evidence="1">
    <location>
        <begin position="65"/>
        <end position="75"/>
    </location>
</feature>
<feature type="compositionally biased region" description="Basic and acidic residues" evidence="1">
    <location>
        <begin position="96"/>
        <end position="107"/>
    </location>
</feature>
<gene>
    <name evidence="4" type="ORF">MKW98_011119</name>
</gene>
<comment type="caution">
    <text evidence="4">The sequence shown here is derived from an EMBL/GenBank/DDBJ whole genome shotgun (WGS) entry which is preliminary data.</text>
</comment>
<keyword evidence="5" id="KW-1185">Reference proteome</keyword>
<feature type="domain" description="LTI65/LTI78 PGEED repeat" evidence="2">
    <location>
        <begin position="618"/>
        <end position="646"/>
    </location>
</feature>
<proteinExistence type="predicted"/>
<dbReference type="InterPro" id="IPR037491">
    <property type="entry name" value="LTI78/LTI65"/>
</dbReference>
<dbReference type="PANTHER" id="PTHR33836:SF1">
    <property type="entry name" value="LOW-TEMPERATURE-INDUCED 65 KDA PROTEIN-RELATED"/>
    <property type="match status" value="1"/>
</dbReference>
<feature type="compositionally biased region" description="Basic and acidic residues" evidence="1">
    <location>
        <begin position="35"/>
        <end position="49"/>
    </location>
</feature>
<dbReference type="EMBL" id="JAJJMB010001160">
    <property type="protein sequence ID" value="KAI3958431.1"/>
    <property type="molecule type" value="Genomic_DNA"/>
</dbReference>
<feature type="region of interest" description="Disordered" evidence="1">
    <location>
        <begin position="1"/>
        <end position="159"/>
    </location>
</feature>
<evidence type="ECO:0000313" key="4">
    <source>
        <dbReference type="EMBL" id="KAI3958431.1"/>
    </source>
</evidence>
<feature type="compositionally biased region" description="Polar residues" evidence="1">
    <location>
        <begin position="763"/>
        <end position="772"/>
    </location>
</feature>
<accession>A0AAD4TIN9</accession>
<feature type="domain" description="LTI65/LTI78 N-terminal" evidence="3">
    <location>
        <begin position="20"/>
        <end position="77"/>
    </location>
</feature>
<evidence type="ECO:0000313" key="5">
    <source>
        <dbReference type="Proteomes" id="UP001202328"/>
    </source>
</evidence>
<dbReference type="Pfam" id="PF23403">
    <property type="entry name" value="LTI65_LTI78_N"/>
    <property type="match status" value="1"/>
</dbReference>
<feature type="compositionally biased region" description="Basic and acidic residues" evidence="1">
    <location>
        <begin position="729"/>
        <end position="762"/>
    </location>
</feature>
<dbReference type="InterPro" id="IPR056605">
    <property type="entry name" value="LTI65_LTI78_N"/>
</dbReference>
<dbReference type="GO" id="GO:0009737">
    <property type="term" value="P:response to abscisic acid"/>
    <property type="evidence" value="ECO:0007669"/>
    <property type="project" value="InterPro"/>
</dbReference>
<feature type="compositionally biased region" description="Basic and acidic residues" evidence="1">
    <location>
        <begin position="13"/>
        <end position="22"/>
    </location>
</feature>
<dbReference type="PANTHER" id="PTHR33836">
    <property type="entry name" value="LOW-TEMPERATURE-INDUCED 65 KDA PROTEIN-RELATED"/>
    <property type="match status" value="1"/>
</dbReference>
<organism evidence="4 5">
    <name type="scientific">Papaver atlanticum</name>
    <dbReference type="NCBI Taxonomy" id="357466"/>
    <lineage>
        <taxon>Eukaryota</taxon>
        <taxon>Viridiplantae</taxon>
        <taxon>Streptophyta</taxon>
        <taxon>Embryophyta</taxon>
        <taxon>Tracheophyta</taxon>
        <taxon>Spermatophyta</taxon>
        <taxon>Magnoliopsida</taxon>
        <taxon>Ranunculales</taxon>
        <taxon>Papaveraceae</taxon>
        <taxon>Papaveroideae</taxon>
        <taxon>Papaver</taxon>
    </lineage>
</organism>
<dbReference type="InterPro" id="IPR057059">
    <property type="entry name" value="LTI65/LTI78_PGEED"/>
</dbReference>
<dbReference type="Pfam" id="PF23399">
    <property type="entry name" value="LTI65_PGEED"/>
    <property type="match status" value="2"/>
</dbReference>
<evidence type="ECO:0000259" key="3">
    <source>
        <dbReference type="Pfam" id="PF23403"/>
    </source>
</evidence>
<feature type="compositionally biased region" description="Polar residues" evidence="1">
    <location>
        <begin position="77"/>
        <end position="93"/>
    </location>
</feature>
<sequence length="772" mass="83232">MDPQTHSAGGLEQDEHVVEKKPSYMNRVKAKARKIRDSIGSKMQNHDHELDEEDHFDQDAPENEPEIHVEPKHESPAFNTGSDNLNSGTTPSNLAEHGDAETTREYGEAGVPGPKRYSSEHAESCPTGLNFGEKTNTEQTKSNLGVPSSVEEPKTDLDVTSTPLEVEKAAVIREIDSRPTLDFDEPSVEVPLEDEKTAVISELNSTIPRVDSEKPYKWNLESNLEATPELEAEKAAVITEINSSIPRMDSEKPYTSSMEANSAESTPLEVVDKENVGPTWMDFEKENAEQTTNLFGIGASENHPPKVIDLTDTGAKEADVEPMTPSFGEIDITGKPESAFTGIGGHDKFSSDSITHPTATNKAIDVENTEDFYEAKSDNMNVDEEPNVNPIYTEKKASAPAAIANTAASTIIGTAISAKDAVASKLGYNGNDSSNTVTKDAMATDTEGTRSIDEETKSLTENLAPVYEKFGGAGTGDVSKIQGTEKDTSSVAGTGTEYGTGEVGFATEHNTGGSVKDYLVEKLSPADEGKPLLEVFSEVMHKPKEEFPEKIAENMDKVTDSPEVTKRLGTDERGYERDEDESFGTDGGSLGGGGSFGGGMESPAASKMGEQVKEHETGVSVKDYLVEKLSPGEKDKPLSEVISGVMHKPKEEFPENVAENMDKVTESPEVAARLGTDERGYERDDDDSFGTDAIKAGGEIESPTASVGMVDRAKGLVNYYWYGTETADVKPDENETGVKLDADEERKVADAGAERRKNESHETSTTGVVGEN</sequence>
<feature type="compositionally biased region" description="Polar residues" evidence="1">
    <location>
        <begin position="133"/>
        <end position="146"/>
    </location>
</feature>
<evidence type="ECO:0000256" key="1">
    <source>
        <dbReference type="SAM" id="MobiDB-lite"/>
    </source>
</evidence>
<feature type="domain" description="LTI65/LTI78 PGEED repeat" evidence="2">
    <location>
        <begin position="514"/>
        <end position="540"/>
    </location>
</feature>
<evidence type="ECO:0000259" key="2">
    <source>
        <dbReference type="Pfam" id="PF23399"/>
    </source>
</evidence>
<dbReference type="GO" id="GO:0006950">
    <property type="term" value="P:response to stress"/>
    <property type="evidence" value="ECO:0007669"/>
    <property type="project" value="TreeGrafter"/>
</dbReference>
<feature type="compositionally biased region" description="Gly residues" evidence="1">
    <location>
        <begin position="585"/>
        <end position="600"/>
    </location>
</feature>
<feature type="compositionally biased region" description="Basic and acidic residues" evidence="1">
    <location>
        <begin position="547"/>
        <end position="576"/>
    </location>
</feature>
<feature type="region of interest" description="Disordered" evidence="1">
    <location>
        <begin position="478"/>
        <end position="511"/>
    </location>
</feature>
<feature type="compositionally biased region" description="Acidic residues" evidence="1">
    <location>
        <begin position="50"/>
        <end position="64"/>
    </location>
</feature>
<feature type="region of interest" description="Disordered" evidence="1">
    <location>
        <begin position="645"/>
        <end position="697"/>
    </location>
</feature>